<reference evidence="4 5" key="1">
    <citation type="submission" date="2023-08" db="EMBL/GenBank/DDBJ databases">
        <title>Nocardioides seae sp. nov., a bacterium isolated from a soil.</title>
        <authorList>
            <person name="Wang X."/>
        </authorList>
    </citation>
    <scope>NUCLEOTIDE SEQUENCE [LARGE SCALE GENOMIC DNA]</scope>
    <source>
        <strain evidence="4 5">YZH12</strain>
    </source>
</reference>
<protein>
    <submittedName>
        <fullName evidence="4">Nitroreductase family protein</fullName>
    </submittedName>
</protein>
<evidence type="ECO:0000259" key="3">
    <source>
        <dbReference type="Pfam" id="PF00881"/>
    </source>
</evidence>
<evidence type="ECO:0000256" key="1">
    <source>
        <dbReference type="ARBA" id="ARBA00007118"/>
    </source>
</evidence>
<dbReference type="InterPro" id="IPR000415">
    <property type="entry name" value="Nitroreductase-like"/>
</dbReference>
<gene>
    <name evidence="4" type="ORF">RDV89_08480</name>
</gene>
<dbReference type="Pfam" id="PF00881">
    <property type="entry name" value="Nitroreductase"/>
    <property type="match status" value="1"/>
</dbReference>
<comment type="similarity">
    <text evidence="1">Belongs to the nitroreductase family.</text>
</comment>
<evidence type="ECO:0000256" key="2">
    <source>
        <dbReference type="ARBA" id="ARBA00023002"/>
    </source>
</evidence>
<name>A0ABU3PV68_9ACTN</name>
<comment type="caution">
    <text evidence="4">The sequence shown here is derived from an EMBL/GenBank/DDBJ whole genome shotgun (WGS) entry which is preliminary data.</text>
</comment>
<dbReference type="InterPro" id="IPR029479">
    <property type="entry name" value="Nitroreductase"/>
</dbReference>
<keyword evidence="5" id="KW-1185">Reference proteome</keyword>
<dbReference type="EMBL" id="JAVYII010000003">
    <property type="protein sequence ID" value="MDT9593101.1"/>
    <property type="molecule type" value="Genomic_DNA"/>
</dbReference>
<keyword evidence="2" id="KW-0560">Oxidoreductase</keyword>
<sequence length="210" mass="22370">MTTTQETLVRAPRPGAELIAEPMRSRWSPAVFDTERPVGSDVLDGLLAAAAWAPSTGNSQPWAYVVVRRGTPAHDVVRDALSRGNSGWVPTAPVVVVAATLVEEWEGRKPMGDFALYDLGQSVAHLTLQAQASGLHTHQFAGFDHDAVARGLGFPPAYRVMTGIAIGYVAGDELVAEADEDLQGRHAKERVRHGVGEVAYAGEFGTPYAG</sequence>
<dbReference type="Proteomes" id="UP001268542">
    <property type="component" value="Unassembled WGS sequence"/>
</dbReference>
<evidence type="ECO:0000313" key="4">
    <source>
        <dbReference type="EMBL" id="MDT9593101.1"/>
    </source>
</evidence>
<dbReference type="RefSeq" id="WP_315732527.1">
    <property type="nucleotide sequence ID" value="NZ_JAVYII010000003.1"/>
</dbReference>
<evidence type="ECO:0000313" key="5">
    <source>
        <dbReference type="Proteomes" id="UP001268542"/>
    </source>
</evidence>
<dbReference type="PANTHER" id="PTHR43673:SF10">
    <property type="entry name" value="NADH DEHYDROGENASE_NAD(P)H NITROREDUCTASE XCC3605-RELATED"/>
    <property type="match status" value="1"/>
</dbReference>
<dbReference type="PANTHER" id="PTHR43673">
    <property type="entry name" value="NAD(P)H NITROREDUCTASE YDGI-RELATED"/>
    <property type="match status" value="1"/>
</dbReference>
<accession>A0ABU3PV68</accession>
<dbReference type="Gene3D" id="3.40.109.10">
    <property type="entry name" value="NADH Oxidase"/>
    <property type="match status" value="1"/>
</dbReference>
<feature type="domain" description="Nitroreductase" evidence="3">
    <location>
        <begin position="24"/>
        <end position="168"/>
    </location>
</feature>
<organism evidence="4 5">
    <name type="scientific">Nocardioides imazamoxiresistens</name>
    <dbReference type="NCBI Taxonomy" id="3231893"/>
    <lineage>
        <taxon>Bacteria</taxon>
        <taxon>Bacillati</taxon>
        <taxon>Actinomycetota</taxon>
        <taxon>Actinomycetes</taxon>
        <taxon>Propionibacteriales</taxon>
        <taxon>Nocardioidaceae</taxon>
        <taxon>Nocardioides</taxon>
    </lineage>
</organism>
<dbReference type="SUPFAM" id="SSF55469">
    <property type="entry name" value="FMN-dependent nitroreductase-like"/>
    <property type="match status" value="1"/>
</dbReference>
<proteinExistence type="inferred from homology"/>